<feature type="binding site" description="axial binding residue" evidence="23">
    <location>
        <position position="663"/>
    </location>
    <ligand>
        <name>chlorophyll a</name>
        <dbReference type="ChEBI" id="CHEBI:58416"/>
        <label>A3</label>
    </ligand>
    <ligandPart>
        <name>Mg</name>
        <dbReference type="ChEBI" id="CHEBI:25107"/>
    </ligandPart>
</feature>
<dbReference type="PROSITE" id="PS00419">
    <property type="entry name" value="PHOTOSYSTEM_I_PSAAB"/>
    <property type="match status" value="1"/>
</dbReference>
<keyword evidence="7 23" id="KW-0148">Chlorophyll</keyword>
<dbReference type="PIRSF" id="PIRSF002905">
    <property type="entry name" value="PSI_A"/>
    <property type="match status" value="1"/>
</dbReference>
<evidence type="ECO:0000256" key="22">
    <source>
        <dbReference type="ARBA" id="ARBA00048912"/>
    </source>
</evidence>
<comment type="similarity">
    <text evidence="2 23">Belongs to the PsaA/PsaB family.</text>
</comment>
<evidence type="ECO:0000256" key="12">
    <source>
        <dbReference type="ARBA" id="ARBA00022842"/>
    </source>
</evidence>
<feature type="transmembrane region" description="Helical" evidence="24">
    <location>
        <begin position="646"/>
        <end position="666"/>
    </location>
</feature>
<keyword evidence="23" id="KW-0793">Thylakoid</keyword>
<keyword evidence="16 23" id="KW-0560">Oxidoreductase</keyword>
<proteinExistence type="evidence at transcript level"/>
<comment type="subunit">
    <text evidence="20 23">The PsaA/B heterodimer binds the P700 chlorophyll special pair and subsequent electron acceptors. PSI consists of a core antenna complex that captures photons, and an electron transfer chain that converts photonic excitation into a charge separation. The eukaryotic PSI reaction center is composed of at least 11 subunits.</text>
</comment>
<dbReference type="GO" id="GO:0000287">
    <property type="term" value="F:magnesium ion binding"/>
    <property type="evidence" value="ECO:0007669"/>
    <property type="project" value="UniProtKB-UniRule"/>
</dbReference>
<feature type="binding site" evidence="23">
    <location>
        <position position="561"/>
    </location>
    <ligand>
        <name>[4Fe-4S] cluster</name>
        <dbReference type="ChEBI" id="CHEBI:49883"/>
        <note>ligand shared between dimeric partners</note>
    </ligand>
</feature>
<organism evidence="25">
    <name type="scientific">Kryptoperidinium triquetrum</name>
    <name type="common">Dinoflagellate</name>
    <name type="synonym">Heterocapsa triquetra</name>
    <dbReference type="NCBI Taxonomy" id="66468"/>
    <lineage>
        <taxon>Eukaryota</taxon>
        <taxon>Sar</taxon>
        <taxon>Alveolata</taxon>
        <taxon>Dinophyceae</taxon>
        <taxon>Peridiniales</taxon>
        <taxon>Kryptoperidiniaceae</taxon>
        <taxon>Kryptoperidinium</taxon>
    </lineage>
</organism>
<evidence type="ECO:0000256" key="14">
    <source>
        <dbReference type="ARBA" id="ARBA00022989"/>
    </source>
</evidence>
<keyword evidence="19 23" id="KW-0472">Membrane</keyword>
<evidence type="ECO:0000256" key="21">
    <source>
        <dbReference type="ARBA" id="ARBA00031004"/>
    </source>
</evidence>
<geneLocation type="chloroplast" evidence="25"/>
<keyword evidence="6 23" id="KW-0004">4Fe-4S</keyword>
<gene>
    <name evidence="23 25" type="primary">psaA</name>
</gene>
<evidence type="ECO:0000256" key="15">
    <source>
        <dbReference type="ARBA" id="ARBA00022991"/>
    </source>
</evidence>
<feature type="binding site" evidence="23">
    <location>
        <position position="671"/>
    </location>
    <ligand>
        <name>chlorophyll a</name>
        <dbReference type="ChEBI" id="CHEBI:58416"/>
        <label>A3</label>
    </ligand>
</feature>
<dbReference type="PRINTS" id="PR00257">
    <property type="entry name" value="PHOTSYSPSAAB"/>
</dbReference>
<dbReference type="GO" id="GO:0009535">
    <property type="term" value="C:chloroplast thylakoid membrane"/>
    <property type="evidence" value="ECO:0007669"/>
    <property type="project" value="UniProtKB-SubCell"/>
</dbReference>
<feature type="transmembrane region" description="Helical" evidence="24">
    <location>
        <begin position="707"/>
        <end position="728"/>
    </location>
</feature>
<dbReference type="AlphaFoldDB" id="C6G424"/>
<sequence>MKLLFRYVNSRVWSQAGSSHFNKALAKGPKTTTWIWSLHADAHDFQQSSSESTAASVGAKVFSSGLAHFSIVFFWLGGMHFHGAYFSNYSAWLKDPKTPGSQLVWSLVGQDILNQDLGGYFQSIRVTSGFFQLWRAEGIVTQVHLKYAAAAALIGSIATLWAAYFHMHISWSSSLRTMGSLSSYNAGQLAILAGLGSISWAGHQIHIALPINRLLDSGVDPSQLPSPQDLLFKDLMQVIFPGFGVGPAVDFSIYLNQKGAASEVGLNPSTGSIYLGQIASHHFFVGITCIISGIIALLVKRSKAGSFQDAAAFNNSWHSRLSINLAIAGSLSITFAHHIYAMPVYPFCGSDYATVLSLFVHHMWIGGFFIVGAGAHASIFMIRDEGVPAGIPSAKGRLYSVNSIIQQLLAHRDIIMGHLIYVTIALGMHAFGIYIHNDTLQALGRPEDIFSDNSIQLKPLFAVWVQSLPSLFLLNTLSGDAAVTGIPGFGLEVLDGKVVTMTQELGTADFMVHHIHAFTIHCTLLILMKGVLYSRSSRLVSDKLELGFRYPCDGPGRGGTCQISPWDHVFLGVFWMYNSLSIVIFHFFWKMQSDVWGVYDVSTQKIVHLTGGDFSVNSITINGWLRNFLWSQAAEVIQSYGSGLSGYGLIFLGAHFTWAFSLMFLWSGRGYWQELIESILWAHHKLKIVPNIQPRALSITQGRAVGLVHYMLGGIGTTWAFFLARVVALSAS</sequence>
<accession>C6G424</accession>
<feature type="binding site" evidence="23">
    <location>
        <position position="552"/>
    </location>
    <ligand>
        <name>[4Fe-4S] cluster</name>
        <dbReference type="ChEBI" id="CHEBI:49883"/>
        <note>ligand shared between dimeric partners</note>
    </ligand>
</feature>
<dbReference type="EMBL" id="FJ491248">
    <property type="protein sequence ID" value="ACS34798.1"/>
    <property type="molecule type" value="mRNA"/>
</dbReference>
<keyword evidence="12 23" id="KW-0460">Magnesium</keyword>
<keyword evidence="14 23" id="KW-1133">Transmembrane helix</keyword>
<evidence type="ECO:0000256" key="10">
    <source>
        <dbReference type="ARBA" id="ARBA00022723"/>
    </source>
</evidence>
<feature type="transmembrane region" description="Helical" evidence="24">
    <location>
        <begin position="321"/>
        <end position="340"/>
    </location>
</feature>
<evidence type="ECO:0000256" key="18">
    <source>
        <dbReference type="ARBA" id="ARBA00023014"/>
    </source>
</evidence>
<dbReference type="GO" id="GO:0009055">
    <property type="term" value="F:electron transfer activity"/>
    <property type="evidence" value="ECO:0007669"/>
    <property type="project" value="UniProtKB-UniRule"/>
</dbReference>
<evidence type="ECO:0000256" key="20">
    <source>
        <dbReference type="ARBA" id="ARBA00026002"/>
    </source>
</evidence>
<evidence type="ECO:0000313" key="25">
    <source>
        <dbReference type="EMBL" id="ACS34798.1"/>
    </source>
</evidence>
<keyword evidence="11 23" id="KW-0603">Photosystem I</keyword>
<dbReference type="InterPro" id="IPR006243">
    <property type="entry name" value="PSI_PsaA"/>
</dbReference>
<keyword evidence="5 23" id="KW-0813">Transport</keyword>
<feature type="transmembrane region" description="Helical" evidence="24">
    <location>
        <begin position="569"/>
        <end position="589"/>
    </location>
</feature>
<evidence type="ECO:0000256" key="24">
    <source>
        <dbReference type="SAM" id="Phobius"/>
    </source>
</evidence>
<feature type="transmembrane region" description="Helical" evidence="24">
    <location>
        <begin position="414"/>
        <end position="435"/>
    </location>
</feature>
<dbReference type="InterPro" id="IPR001280">
    <property type="entry name" value="PSI_PsaA/B"/>
</dbReference>
<evidence type="ECO:0000256" key="6">
    <source>
        <dbReference type="ARBA" id="ARBA00022485"/>
    </source>
</evidence>
<evidence type="ECO:0000256" key="13">
    <source>
        <dbReference type="ARBA" id="ARBA00022982"/>
    </source>
</evidence>
<dbReference type="Gene3D" id="1.20.1130.10">
    <property type="entry name" value="Photosystem I PsaA/PsaB"/>
    <property type="match status" value="1"/>
</dbReference>
<keyword evidence="17 23" id="KW-0408">Iron</keyword>
<evidence type="ECO:0000256" key="23">
    <source>
        <dbReference type="HAMAP-Rule" id="MF_00458"/>
    </source>
</evidence>
<feature type="transmembrane region" description="Helical" evidence="24">
    <location>
        <begin position="147"/>
        <end position="165"/>
    </location>
</feature>
<keyword evidence="15 23" id="KW-0157">Chromophore</keyword>
<dbReference type="SMR" id="C6G424"/>
<keyword evidence="25" id="KW-0150">Chloroplast</keyword>
<dbReference type="PANTHER" id="PTHR30128">
    <property type="entry name" value="OUTER MEMBRANE PROTEIN, OMPA-RELATED"/>
    <property type="match status" value="1"/>
</dbReference>
<evidence type="ECO:0000256" key="2">
    <source>
        <dbReference type="ARBA" id="ARBA00010598"/>
    </source>
</evidence>
<dbReference type="GO" id="GO:0016168">
    <property type="term" value="F:chlorophyll binding"/>
    <property type="evidence" value="ECO:0007669"/>
    <property type="project" value="UniProtKB-KW"/>
</dbReference>
<evidence type="ECO:0000256" key="4">
    <source>
        <dbReference type="ARBA" id="ARBA00017774"/>
    </source>
</evidence>
<dbReference type="GO" id="GO:0015979">
    <property type="term" value="P:photosynthesis"/>
    <property type="evidence" value="ECO:0007669"/>
    <property type="project" value="UniProtKB-UniRule"/>
</dbReference>
<evidence type="ECO:0000256" key="8">
    <source>
        <dbReference type="ARBA" id="ARBA00022531"/>
    </source>
</evidence>
<dbReference type="GO" id="GO:0016491">
    <property type="term" value="F:oxidoreductase activity"/>
    <property type="evidence" value="ECO:0007669"/>
    <property type="project" value="UniProtKB-KW"/>
</dbReference>
<dbReference type="EC" id="1.97.1.12" evidence="3 23"/>
<keyword evidence="13 23" id="KW-0249">Electron transport</keyword>
<evidence type="ECO:0000256" key="11">
    <source>
        <dbReference type="ARBA" id="ARBA00022836"/>
    </source>
</evidence>
<feature type="binding site" description="axial binding residue" evidence="23">
    <location>
        <position position="655"/>
    </location>
    <ligand>
        <name>chlorophyll a'</name>
        <dbReference type="ChEBI" id="CHEBI:189419"/>
        <label>A1</label>
    </ligand>
    <ligandPart>
        <name>Mg</name>
        <dbReference type="ChEBI" id="CHEBI:25107"/>
    </ligandPart>
</feature>
<dbReference type="InterPro" id="IPR036408">
    <property type="entry name" value="PSI_PsaA/B_sf"/>
</dbReference>
<evidence type="ECO:0000256" key="3">
    <source>
        <dbReference type="ARBA" id="ARBA00013197"/>
    </source>
</evidence>
<name>C6G424_KRYTR</name>
<evidence type="ECO:0000256" key="5">
    <source>
        <dbReference type="ARBA" id="ARBA00022448"/>
    </source>
</evidence>
<dbReference type="SUPFAM" id="SSF81558">
    <property type="entry name" value="Photosystem I subunits PsaA/PsaB"/>
    <property type="match status" value="1"/>
</dbReference>
<comment type="function">
    <text evidence="23">PsaA and PsaB bind P700, the primary electron donor of photosystem I (PSI), as well as the electron acceptors A0, A1 and FX. PSI is a plastocyanin/cytochrome c6-ferredoxin oxidoreductase, converting photonic excitation into a charge separation, which transfers an electron from the donor P700 chlorophyll pair to the spectroscopically characterized acceptors A0, A1, FX, FA and FB in turn. Oxidized P700 is reduced on the lumenal side of the thylakoid membrane by plastocyanin or cytochrome c6.</text>
</comment>
<dbReference type="GO" id="GO:0009522">
    <property type="term" value="C:photosystem I"/>
    <property type="evidence" value="ECO:0007669"/>
    <property type="project" value="UniProtKB-KW"/>
</dbReference>
<evidence type="ECO:0000256" key="16">
    <source>
        <dbReference type="ARBA" id="ARBA00023002"/>
    </source>
</evidence>
<keyword evidence="10 23" id="KW-0479">Metal-binding</keyword>
<feature type="binding site" evidence="23">
    <location>
        <position position="672"/>
    </location>
    <ligand>
        <name>phylloquinone</name>
        <dbReference type="ChEBI" id="CHEBI:18067"/>
        <label>A</label>
    </ligand>
</feature>
<keyword evidence="25" id="KW-0934">Plastid</keyword>
<evidence type="ECO:0000256" key="19">
    <source>
        <dbReference type="ARBA" id="ARBA00023136"/>
    </source>
</evidence>
<dbReference type="HAMAP" id="MF_00458">
    <property type="entry name" value="PSI_PsaA"/>
    <property type="match status" value="1"/>
</dbReference>
<evidence type="ECO:0000256" key="1">
    <source>
        <dbReference type="ARBA" id="ARBA00004454"/>
    </source>
</evidence>
<keyword evidence="9 23" id="KW-0812">Transmembrane</keyword>
<comment type="catalytic activity">
    <reaction evidence="22 23">
        <text>reduced [plastocyanin] + hnu + oxidized [2Fe-2S]-[ferredoxin] = oxidized [plastocyanin] + reduced [2Fe-2S]-[ferredoxin]</text>
        <dbReference type="Rhea" id="RHEA:30407"/>
        <dbReference type="Rhea" id="RHEA-COMP:10000"/>
        <dbReference type="Rhea" id="RHEA-COMP:10001"/>
        <dbReference type="Rhea" id="RHEA-COMP:10039"/>
        <dbReference type="Rhea" id="RHEA-COMP:10040"/>
        <dbReference type="ChEBI" id="CHEBI:29036"/>
        <dbReference type="ChEBI" id="CHEBI:30212"/>
        <dbReference type="ChEBI" id="CHEBI:33737"/>
        <dbReference type="ChEBI" id="CHEBI:33738"/>
        <dbReference type="ChEBI" id="CHEBI:49552"/>
        <dbReference type="EC" id="1.97.1.12"/>
    </reaction>
</comment>
<keyword evidence="18 23" id="KW-0411">Iron-sulfur</keyword>
<evidence type="ECO:0000256" key="7">
    <source>
        <dbReference type="ARBA" id="ARBA00022494"/>
    </source>
</evidence>
<feature type="transmembrane region" description="Helical" evidence="24">
    <location>
        <begin position="352"/>
        <end position="373"/>
    </location>
</feature>
<comment type="subcellular location">
    <subcellularLocation>
        <location evidence="1 23">Plastid</location>
        <location evidence="1 23">Chloroplast thylakoid membrane</location>
        <topology evidence="1 23">Multi-pass membrane protein</topology>
    </subcellularLocation>
</comment>
<protein>
    <recommendedName>
        <fullName evidence="4 23">Photosystem I P700 chlorophyll a apoprotein A1</fullName>
        <ecNumber evidence="3 23">1.97.1.12</ecNumber>
    </recommendedName>
    <alternativeName>
        <fullName evidence="23">PSI-A</fullName>
    </alternativeName>
    <alternativeName>
        <fullName evidence="21 23">PsaA</fullName>
    </alternativeName>
</protein>
<dbReference type="Pfam" id="PF00223">
    <property type="entry name" value="PsaA_PsaB"/>
    <property type="match status" value="1"/>
</dbReference>
<keyword evidence="8 23" id="KW-0602">Photosynthesis</keyword>
<reference evidence="25" key="1">
    <citation type="journal article" date="2009" name="Gene">
        <title>Substitutional editing of Heterocapsa triquetra chloroplast transcripts and a folding model for its divergent chloroplast 16S rRNA.</title>
        <authorList>
            <person name="Dang Y."/>
            <person name="Green B.R."/>
        </authorList>
    </citation>
    <scope>NUCLEOTIDE SEQUENCE</scope>
</reference>
<feature type="transmembrane region" description="Helical" evidence="24">
    <location>
        <begin position="66"/>
        <end position="86"/>
    </location>
</feature>
<dbReference type="InterPro" id="IPR020586">
    <property type="entry name" value="PSI_PsaA/B_CS"/>
</dbReference>
<dbReference type="GO" id="GO:0051539">
    <property type="term" value="F:4 iron, 4 sulfur cluster binding"/>
    <property type="evidence" value="ECO:0007669"/>
    <property type="project" value="UniProtKB-KW"/>
</dbReference>
<dbReference type="NCBIfam" id="TIGR01335">
    <property type="entry name" value="psaA"/>
    <property type="match status" value="1"/>
</dbReference>
<evidence type="ECO:0000256" key="17">
    <source>
        <dbReference type="ARBA" id="ARBA00023004"/>
    </source>
</evidence>
<dbReference type="PANTHER" id="PTHR30128:SF19">
    <property type="entry name" value="PHOTOSYSTEM I P700 CHLOROPHYLL A APOPROTEIN A1-RELATED"/>
    <property type="match status" value="1"/>
</dbReference>
<feature type="transmembrane region" description="Helical" evidence="24">
    <location>
        <begin position="278"/>
        <end position="300"/>
    </location>
</feature>
<feature type="transmembrane region" description="Helical" evidence="24">
    <location>
        <begin position="510"/>
        <end position="528"/>
    </location>
</feature>
<evidence type="ECO:0000256" key="9">
    <source>
        <dbReference type="ARBA" id="ARBA00022692"/>
    </source>
</evidence>